<keyword evidence="9" id="KW-0411">Iron-sulfur</keyword>
<comment type="caution">
    <text evidence="12">The sequence shown here is derived from an EMBL/GenBank/DDBJ whole genome shotgun (WGS) entry which is preliminary data.</text>
</comment>
<keyword evidence="6" id="KW-0479">Metal-binding</keyword>
<dbReference type="InterPro" id="IPR015421">
    <property type="entry name" value="PyrdxlP-dep_Trfase_major"/>
</dbReference>
<evidence type="ECO:0000256" key="4">
    <source>
        <dbReference type="ARBA" id="ARBA00013558"/>
    </source>
</evidence>
<evidence type="ECO:0000256" key="6">
    <source>
        <dbReference type="ARBA" id="ARBA00022723"/>
    </source>
</evidence>
<dbReference type="Gene3D" id="1.10.260.50">
    <property type="match status" value="1"/>
</dbReference>
<organism evidence="12 13">
    <name type="scientific">Hyphococcus lacteus</name>
    <dbReference type="NCBI Taxonomy" id="3143536"/>
    <lineage>
        <taxon>Bacteria</taxon>
        <taxon>Pseudomonadati</taxon>
        <taxon>Pseudomonadota</taxon>
        <taxon>Alphaproteobacteria</taxon>
        <taxon>Parvularculales</taxon>
        <taxon>Parvularculaceae</taxon>
        <taxon>Hyphococcus</taxon>
    </lineage>
</organism>
<dbReference type="SUPFAM" id="SSF53383">
    <property type="entry name" value="PLP-dependent transferases"/>
    <property type="match status" value="1"/>
</dbReference>
<feature type="domain" description="Aminotransferase class V" evidence="11">
    <location>
        <begin position="4"/>
        <end position="363"/>
    </location>
</feature>
<dbReference type="InterPro" id="IPR000192">
    <property type="entry name" value="Aminotrans_V_dom"/>
</dbReference>
<dbReference type="InterPro" id="IPR015424">
    <property type="entry name" value="PyrdxlP-dep_Trfase"/>
</dbReference>
<evidence type="ECO:0000256" key="10">
    <source>
        <dbReference type="ARBA" id="ARBA00050776"/>
    </source>
</evidence>
<gene>
    <name evidence="12" type="ORF">ABFZ84_08705</name>
</gene>
<accession>A0ABV3Z497</accession>
<dbReference type="EMBL" id="JBEHZE010000001">
    <property type="protein sequence ID" value="MEX6633630.1"/>
    <property type="molecule type" value="Genomic_DNA"/>
</dbReference>
<comment type="function">
    <text evidence="2">Catalyzes the removal of elemental sulfur atoms from cysteine to produce alanine. Seems to participate in the biosynthesis of the nitrogenase metalloclusters by providing the inorganic sulfur required for the Fe-S core formation.</text>
</comment>
<dbReference type="InterPro" id="IPR016454">
    <property type="entry name" value="Cysteine_dSase"/>
</dbReference>
<comment type="cofactor">
    <cofactor evidence="1">
        <name>pyridoxal 5'-phosphate</name>
        <dbReference type="ChEBI" id="CHEBI:597326"/>
    </cofactor>
</comment>
<dbReference type="Gene3D" id="3.90.1150.10">
    <property type="entry name" value="Aspartate Aminotransferase, domain 1"/>
    <property type="match status" value="1"/>
</dbReference>
<comment type="similarity">
    <text evidence="3">Belongs to the class-V pyridoxal-phosphate-dependent aminotransferase family. NifS/IscS subfamily.</text>
</comment>
<name>A0ABV3Z497_9PROT</name>
<keyword evidence="7" id="KW-0663">Pyridoxal phosphate</keyword>
<evidence type="ECO:0000313" key="13">
    <source>
        <dbReference type="Proteomes" id="UP001560685"/>
    </source>
</evidence>
<keyword evidence="5" id="KW-0808">Transferase</keyword>
<evidence type="ECO:0000256" key="2">
    <source>
        <dbReference type="ARBA" id="ARBA00003120"/>
    </source>
</evidence>
<evidence type="ECO:0000313" key="12">
    <source>
        <dbReference type="EMBL" id="MEX6633630.1"/>
    </source>
</evidence>
<proteinExistence type="inferred from homology"/>
<dbReference type="InterPro" id="IPR015422">
    <property type="entry name" value="PyrdxlP-dep_Trfase_small"/>
</dbReference>
<dbReference type="RefSeq" id="WP_369313609.1">
    <property type="nucleotide sequence ID" value="NZ_JBEHZE010000001.1"/>
</dbReference>
<sequence>MTRHYLDHNATSPVRPEVVDVVAETMRLDGNNSSVHEEGRRASKVIEDARKKVRALVNAPVNGIVFTSGGTESIHYALHGAVKAQGLSRIFVSAIEHPAVLANAQTTGAEIEMIPVTASGVCDLDWLESRLANYDVVREGKFLACVMFANNETGVIQPIPDVADLVHGADGLLFCDAAQAVGKVPVNFVMSGADILSFTGHKFGGPLGVGAVVAGPNLALEPVLRGGGQEMNRRASTTNTPGIAGLGCACELAHKSLARAAEIAVLRDKMESIAIEVGAKIWGGDVSRLPGTLCLSAPGFSGATQLMAMDLAGLAISAGSACSSGKAKPSHVLTAMGANEDDATSAIRVSLGWNSTEVDADAFIREWPAAYNRIKAKAA</sequence>
<keyword evidence="8" id="KW-0408">Iron</keyword>
<reference evidence="12 13" key="1">
    <citation type="submission" date="2024-05" db="EMBL/GenBank/DDBJ databases">
        <title>Three bacterial strains, DH-69, EH-24, and ECK-19 isolated from coastal sediments.</title>
        <authorList>
            <person name="Ye Y.-Q."/>
            <person name="Du Z.-J."/>
        </authorList>
    </citation>
    <scope>NUCLEOTIDE SEQUENCE [LARGE SCALE GENOMIC DNA]</scope>
    <source>
        <strain evidence="12 13">ECK-19</strain>
    </source>
</reference>
<evidence type="ECO:0000256" key="7">
    <source>
        <dbReference type="ARBA" id="ARBA00022898"/>
    </source>
</evidence>
<dbReference type="PANTHER" id="PTHR11601">
    <property type="entry name" value="CYSTEINE DESULFURYLASE FAMILY MEMBER"/>
    <property type="match status" value="1"/>
</dbReference>
<evidence type="ECO:0000256" key="8">
    <source>
        <dbReference type="ARBA" id="ARBA00023004"/>
    </source>
</evidence>
<dbReference type="Proteomes" id="UP001560685">
    <property type="component" value="Unassembled WGS sequence"/>
</dbReference>
<evidence type="ECO:0000256" key="5">
    <source>
        <dbReference type="ARBA" id="ARBA00022679"/>
    </source>
</evidence>
<evidence type="ECO:0000259" key="11">
    <source>
        <dbReference type="Pfam" id="PF00266"/>
    </source>
</evidence>
<protein>
    <recommendedName>
        <fullName evidence="4">Cysteine desulfurase</fullName>
    </recommendedName>
</protein>
<dbReference type="Gene3D" id="3.40.640.10">
    <property type="entry name" value="Type I PLP-dependent aspartate aminotransferase-like (Major domain)"/>
    <property type="match status" value="1"/>
</dbReference>
<comment type="catalytic activity">
    <reaction evidence="10">
        <text>(sulfur carrier)-H + L-cysteine = (sulfur carrier)-SH + L-alanine</text>
        <dbReference type="Rhea" id="RHEA:43892"/>
        <dbReference type="Rhea" id="RHEA-COMP:14737"/>
        <dbReference type="Rhea" id="RHEA-COMP:14739"/>
        <dbReference type="ChEBI" id="CHEBI:29917"/>
        <dbReference type="ChEBI" id="CHEBI:35235"/>
        <dbReference type="ChEBI" id="CHEBI:57972"/>
        <dbReference type="ChEBI" id="CHEBI:64428"/>
        <dbReference type="EC" id="2.8.1.7"/>
    </reaction>
</comment>
<dbReference type="PIRSF" id="PIRSF005572">
    <property type="entry name" value="NifS"/>
    <property type="match status" value="1"/>
</dbReference>
<dbReference type="Pfam" id="PF00266">
    <property type="entry name" value="Aminotran_5"/>
    <property type="match status" value="1"/>
</dbReference>
<evidence type="ECO:0000256" key="3">
    <source>
        <dbReference type="ARBA" id="ARBA00006490"/>
    </source>
</evidence>
<dbReference type="PANTHER" id="PTHR11601:SF34">
    <property type="entry name" value="CYSTEINE DESULFURASE"/>
    <property type="match status" value="1"/>
</dbReference>
<evidence type="ECO:0000256" key="9">
    <source>
        <dbReference type="ARBA" id="ARBA00023014"/>
    </source>
</evidence>
<evidence type="ECO:0000256" key="1">
    <source>
        <dbReference type="ARBA" id="ARBA00001933"/>
    </source>
</evidence>
<keyword evidence="13" id="KW-1185">Reference proteome</keyword>